<dbReference type="PANTHER" id="PTHR42947:SF1">
    <property type="entry name" value="COB--COM HETERODISULFIDE REDUCTASE SUBUNIT B 1"/>
    <property type="match status" value="1"/>
</dbReference>
<evidence type="ECO:0000259" key="2">
    <source>
        <dbReference type="Pfam" id="PF02754"/>
    </source>
</evidence>
<proteinExistence type="predicted"/>
<organism evidence="3 4">
    <name type="scientific">Breznakibacter xylanolyticus</name>
    <dbReference type="NCBI Taxonomy" id="990"/>
    <lineage>
        <taxon>Bacteria</taxon>
        <taxon>Pseudomonadati</taxon>
        <taxon>Bacteroidota</taxon>
        <taxon>Bacteroidia</taxon>
        <taxon>Marinilabiliales</taxon>
        <taxon>Marinilabiliaceae</taxon>
        <taxon>Breznakibacter</taxon>
    </lineage>
</organism>
<dbReference type="OrthoDB" id="9794954at2"/>
<dbReference type="PANTHER" id="PTHR42947">
    <property type="entry name" value="COB--COM HETERODISULFIDE REDUCTASE SUBUNIT B 1"/>
    <property type="match status" value="1"/>
</dbReference>
<dbReference type="InterPro" id="IPR004017">
    <property type="entry name" value="Cys_rich_dom"/>
</dbReference>
<dbReference type="Proteomes" id="UP000249239">
    <property type="component" value="Unassembled WGS sequence"/>
</dbReference>
<comment type="caution">
    <text evidence="3">The sequence shown here is derived from an EMBL/GenBank/DDBJ whole genome shotgun (WGS) entry which is preliminary data.</text>
</comment>
<dbReference type="EMBL" id="QKZK01000021">
    <property type="protein sequence ID" value="PZX14299.1"/>
    <property type="molecule type" value="Genomic_DNA"/>
</dbReference>
<evidence type="ECO:0000313" key="4">
    <source>
        <dbReference type="Proteomes" id="UP000249239"/>
    </source>
</evidence>
<dbReference type="AlphaFoldDB" id="A0A2W7PXM6"/>
<reference evidence="3 4" key="1">
    <citation type="submission" date="2018-06" db="EMBL/GenBank/DDBJ databases">
        <title>Genomic Encyclopedia of Archaeal and Bacterial Type Strains, Phase II (KMG-II): from individual species to whole genera.</title>
        <authorList>
            <person name="Goeker M."/>
        </authorList>
    </citation>
    <scope>NUCLEOTIDE SEQUENCE [LARGE SCALE GENOMIC DNA]</scope>
    <source>
        <strain evidence="3 4">DSM 6779</strain>
    </source>
</reference>
<feature type="domain" description="Cysteine-rich" evidence="2">
    <location>
        <begin position="171"/>
        <end position="262"/>
    </location>
</feature>
<protein>
    <submittedName>
        <fullName evidence="3">Heterodisulfide reductase subunit B</fullName>
    </submittedName>
</protein>
<dbReference type="GO" id="GO:0016491">
    <property type="term" value="F:oxidoreductase activity"/>
    <property type="evidence" value="ECO:0007669"/>
    <property type="project" value="UniProtKB-KW"/>
</dbReference>
<accession>A0A2W7PXM6</accession>
<evidence type="ECO:0000313" key="3">
    <source>
        <dbReference type="EMBL" id="PZX14299.1"/>
    </source>
</evidence>
<dbReference type="Pfam" id="PF02754">
    <property type="entry name" value="CCG"/>
    <property type="match status" value="1"/>
</dbReference>
<keyword evidence="1" id="KW-0560">Oxidoreductase</keyword>
<sequence>MKWTSYEKEIAADDFFYVRSCIRQTFFPGAENVLLNILRERLKLTVVEDARHTSCTGIGYHTDIVPLETIMTVVARQMALMTESGFKNLLVSCVTSFGIYNEVLHLWDDHPELETKVREHLWRATRREFVKPANVAHASDVIYKYRREIAQMAQYKLVNAQTGEPLKGVDHIGCHYAKIFPVKGIGGAEFPRVLSDVVTEFGASSVDYPERRHCCGFGFRQYILKETRGYSVSNSKIKFESMAPYQPDFIVANCPGCAMFLDRWQYTLSEMEGKTYDAAGRGIPVLSHEELAGLVLGYDPWEIGLQMHQVQPESLLEKMGVVFDPGGKFRTRGGRQLPRPQEPDILLV</sequence>
<name>A0A2W7PXM6_9BACT</name>
<evidence type="ECO:0000256" key="1">
    <source>
        <dbReference type="ARBA" id="ARBA00023002"/>
    </source>
</evidence>
<dbReference type="InterPro" id="IPR051278">
    <property type="entry name" value="HdrB/HdrD_reductase"/>
</dbReference>
<gene>
    <name evidence="3" type="ORF">LX69_02479</name>
</gene>
<dbReference type="RefSeq" id="WP_111446331.1">
    <property type="nucleotide sequence ID" value="NZ_QKZK01000021.1"/>
</dbReference>
<keyword evidence="4" id="KW-1185">Reference proteome</keyword>